<gene>
    <name evidence="2" type="ORF">M413DRAFT_84386</name>
</gene>
<reference evidence="2 3" key="1">
    <citation type="submission" date="2014-04" db="EMBL/GenBank/DDBJ databases">
        <authorList>
            <consortium name="DOE Joint Genome Institute"/>
            <person name="Kuo A."/>
            <person name="Gay G."/>
            <person name="Dore J."/>
            <person name="Kohler A."/>
            <person name="Nagy L.G."/>
            <person name="Floudas D."/>
            <person name="Copeland A."/>
            <person name="Barry K.W."/>
            <person name="Cichocki N."/>
            <person name="Veneault-Fourrey C."/>
            <person name="LaButti K."/>
            <person name="Lindquist E.A."/>
            <person name="Lipzen A."/>
            <person name="Lundell T."/>
            <person name="Morin E."/>
            <person name="Murat C."/>
            <person name="Sun H."/>
            <person name="Tunlid A."/>
            <person name="Henrissat B."/>
            <person name="Grigoriev I.V."/>
            <person name="Hibbett D.S."/>
            <person name="Martin F."/>
            <person name="Nordberg H.P."/>
            <person name="Cantor M.N."/>
            <person name="Hua S.X."/>
        </authorList>
    </citation>
    <scope>NUCLEOTIDE SEQUENCE [LARGE SCALE GENOMIC DNA]</scope>
    <source>
        <strain evidence="3">h7</strain>
    </source>
</reference>
<evidence type="ECO:0000313" key="3">
    <source>
        <dbReference type="Proteomes" id="UP000053424"/>
    </source>
</evidence>
<dbReference type="EMBL" id="KN831768">
    <property type="protein sequence ID" value="KIM48715.1"/>
    <property type="molecule type" value="Genomic_DNA"/>
</dbReference>
<feature type="compositionally biased region" description="Low complexity" evidence="1">
    <location>
        <begin position="219"/>
        <end position="234"/>
    </location>
</feature>
<name>A0A0C3CJ42_HEBCY</name>
<sequence>MLTSYIPYILNPDPPVRIVHPQSLPFLLSNLLGNHNRVVSPFLLKVLVGVCGNISHIPGVLYSRTNETVGVFMTEQDFAKLKDLLLRLSENQGPNPNPHSVPIPEHMYHPEGTLLEESRSFEIVVSRPKRPPATQNQMYDSSLHAPSPSSHPSSSSSRQTLAQRPIPLGDPVFSAYSQNTSLPTSNYGQLGPGLGLDGAQAQQRHLQQRLDYSSSVHYSAPSPVSSLTSSHQSPGRLYAPLPGPSRRIRPLVLDSPSSSSRVPSSVPLHPVASSSNAPSRTRRRIPAAAHSQVGVSRLSRLSTPIPQTMGMNVNMNAATTRYSSPYPHPGFLSIPETPTTARVPSISQSLNSAGRLSGPGTPDVHDFFPGTGGNSSSCVTTPATAVTPAVATPGAAAEGYECGSGSSDDDPNAWRILPAKVTEDGVSVPPMVEVPIRDLQDIREMTGDVDNLHRQTTTTTGLSNAERRVDGTSVLPRTLSDSEGGLLLLEATVAGGMECPPVLAYWDSVFSNWDSGFNSDSLDEHANTAADANADVANGDNVSSGSGPVVLPRLFSQAPSAGSASSNVVARNGLDFLDGAVSGGVPLVQMSSGAGGPSFEFSAGLSVDVNNRHNGVNYHHSTTASTVAATATAVARNNNNPSSSSNAPVRRDDEAYIASVLRQQLDEFDSWCRDASFAAVAPAATAAADQSGVVDAAAAAVVDDDDATQLGSDADSDVTWIEAMYAGYDEKSVFF</sequence>
<dbReference type="HOGENOM" id="CLU_377241_0_0_1"/>
<accession>A0A0C3CJ42</accession>
<feature type="compositionally biased region" description="Low complexity" evidence="1">
    <location>
        <begin position="250"/>
        <end position="271"/>
    </location>
</feature>
<feature type="region of interest" description="Disordered" evidence="1">
    <location>
        <begin position="126"/>
        <end position="297"/>
    </location>
</feature>
<keyword evidence="3" id="KW-1185">Reference proteome</keyword>
<reference evidence="3" key="2">
    <citation type="submission" date="2015-01" db="EMBL/GenBank/DDBJ databases">
        <title>Evolutionary Origins and Diversification of the Mycorrhizal Mutualists.</title>
        <authorList>
            <consortium name="DOE Joint Genome Institute"/>
            <consortium name="Mycorrhizal Genomics Consortium"/>
            <person name="Kohler A."/>
            <person name="Kuo A."/>
            <person name="Nagy L.G."/>
            <person name="Floudas D."/>
            <person name="Copeland A."/>
            <person name="Barry K.W."/>
            <person name="Cichocki N."/>
            <person name="Veneault-Fourrey C."/>
            <person name="LaButti K."/>
            <person name="Lindquist E.A."/>
            <person name="Lipzen A."/>
            <person name="Lundell T."/>
            <person name="Morin E."/>
            <person name="Murat C."/>
            <person name="Riley R."/>
            <person name="Ohm R."/>
            <person name="Sun H."/>
            <person name="Tunlid A."/>
            <person name="Henrissat B."/>
            <person name="Grigoriev I.V."/>
            <person name="Hibbett D.S."/>
            <person name="Martin F."/>
        </authorList>
    </citation>
    <scope>NUCLEOTIDE SEQUENCE [LARGE SCALE GENOMIC DNA]</scope>
    <source>
        <strain evidence="3">h7</strain>
    </source>
</reference>
<feature type="compositionally biased region" description="Polar residues" evidence="1">
    <location>
        <begin position="175"/>
        <end position="188"/>
    </location>
</feature>
<dbReference type="Proteomes" id="UP000053424">
    <property type="component" value="Unassembled WGS sequence"/>
</dbReference>
<evidence type="ECO:0000313" key="2">
    <source>
        <dbReference type="EMBL" id="KIM48715.1"/>
    </source>
</evidence>
<protein>
    <submittedName>
        <fullName evidence="2">Uncharacterized protein</fullName>
    </submittedName>
</protein>
<organism evidence="2 3">
    <name type="scientific">Hebeloma cylindrosporum</name>
    <dbReference type="NCBI Taxonomy" id="76867"/>
    <lineage>
        <taxon>Eukaryota</taxon>
        <taxon>Fungi</taxon>
        <taxon>Dikarya</taxon>
        <taxon>Basidiomycota</taxon>
        <taxon>Agaricomycotina</taxon>
        <taxon>Agaricomycetes</taxon>
        <taxon>Agaricomycetidae</taxon>
        <taxon>Agaricales</taxon>
        <taxon>Agaricineae</taxon>
        <taxon>Hymenogastraceae</taxon>
        <taxon>Hebeloma</taxon>
    </lineage>
</organism>
<evidence type="ECO:0000256" key="1">
    <source>
        <dbReference type="SAM" id="MobiDB-lite"/>
    </source>
</evidence>
<proteinExistence type="predicted"/>
<feature type="compositionally biased region" description="Low complexity" evidence="1">
    <location>
        <begin position="141"/>
        <end position="157"/>
    </location>
</feature>
<dbReference type="AlphaFoldDB" id="A0A0C3CJ42"/>